<keyword evidence="2 5" id="KW-0812">Transmembrane</keyword>
<dbReference type="GO" id="GO:0005886">
    <property type="term" value="C:plasma membrane"/>
    <property type="evidence" value="ECO:0007669"/>
    <property type="project" value="TreeGrafter"/>
</dbReference>
<keyword evidence="7" id="KW-1185">Reference proteome</keyword>
<gene>
    <name evidence="6" type="ORF">K493DRAFT_302940</name>
</gene>
<comment type="caution">
    <text evidence="6">The sequence shown here is derived from an EMBL/GenBank/DDBJ whole genome shotgun (WGS) entry which is preliminary data.</text>
</comment>
<dbReference type="GO" id="GO:0007189">
    <property type="term" value="P:adenylate cyclase-activating G protein-coupled receptor signaling pathway"/>
    <property type="evidence" value="ECO:0007669"/>
    <property type="project" value="TreeGrafter"/>
</dbReference>
<feature type="transmembrane region" description="Helical" evidence="5">
    <location>
        <begin position="12"/>
        <end position="32"/>
    </location>
</feature>
<dbReference type="EMBL" id="MCFE01000249">
    <property type="protein sequence ID" value="ORX93049.1"/>
    <property type="molecule type" value="Genomic_DNA"/>
</dbReference>
<dbReference type="OrthoDB" id="2402200at2759"/>
<dbReference type="Gene3D" id="1.20.1070.10">
    <property type="entry name" value="Rhodopsin 7-helix transmembrane proteins"/>
    <property type="match status" value="1"/>
</dbReference>
<keyword evidence="4 5" id="KW-0472">Membrane</keyword>
<dbReference type="GO" id="GO:0004930">
    <property type="term" value="F:G protein-coupled receptor activity"/>
    <property type="evidence" value="ECO:0007669"/>
    <property type="project" value="TreeGrafter"/>
</dbReference>
<evidence type="ECO:0000313" key="6">
    <source>
        <dbReference type="EMBL" id="ORX93049.1"/>
    </source>
</evidence>
<protein>
    <recommendedName>
        <fullName evidence="8">Family A G protein-coupled receptor-like protein</fullName>
    </recommendedName>
</protein>
<dbReference type="PANTHER" id="PTHR23112:SF0">
    <property type="entry name" value="TRANSMEMBRANE PROTEIN 116"/>
    <property type="match status" value="1"/>
</dbReference>
<accession>A0A1Y1Y524</accession>
<feature type="transmembrane region" description="Helical" evidence="5">
    <location>
        <begin position="113"/>
        <end position="136"/>
    </location>
</feature>
<evidence type="ECO:0000256" key="1">
    <source>
        <dbReference type="ARBA" id="ARBA00004141"/>
    </source>
</evidence>
<dbReference type="Proteomes" id="UP000193498">
    <property type="component" value="Unassembled WGS sequence"/>
</dbReference>
<evidence type="ECO:0000256" key="4">
    <source>
        <dbReference type="ARBA" id="ARBA00023136"/>
    </source>
</evidence>
<keyword evidence="3 5" id="KW-1133">Transmembrane helix</keyword>
<proteinExistence type="predicted"/>
<sequence length="349" mass="40373">MVSLAEVHTVLSTLSIASCLLVASVIIFIWYFNKEAVNRVSIRLTLAMLISDALFTTASRWAAYQSVPWVGTFCVWLYLFAFNSFCFLNIAIVLNLYLIFVRGTRNAVNLERIYFISVFCVAFTLATLPAAFGVIGLDFEAHTCWFINQTSKSSRIWQLMTYVLPSLACVLFCTLTLVLILIHLFRQKLYFKRNAYEPDVERTNRVRKQQRMINFMVARIVLYPIVIVLVRFPIVIVIHYVYVQKANPPPAWTSQLTQTCDVSQGLLNSLVFCLDPALHSAWHSFRQNMTRRYTMSTCFDKSFTATWRRRVLKIFAYEVSDESSTYDSFRYSEGKSEDVEGEEEIKRLL</sequence>
<feature type="transmembrane region" description="Helical" evidence="5">
    <location>
        <begin position="220"/>
        <end position="242"/>
    </location>
</feature>
<feature type="transmembrane region" description="Helical" evidence="5">
    <location>
        <begin position="75"/>
        <end position="101"/>
    </location>
</feature>
<evidence type="ECO:0000256" key="3">
    <source>
        <dbReference type="ARBA" id="ARBA00022989"/>
    </source>
</evidence>
<evidence type="ECO:0000256" key="5">
    <source>
        <dbReference type="SAM" id="Phobius"/>
    </source>
</evidence>
<organism evidence="6 7">
    <name type="scientific">Basidiobolus meristosporus CBS 931.73</name>
    <dbReference type="NCBI Taxonomy" id="1314790"/>
    <lineage>
        <taxon>Eukaryota</taxon>
        <taxon>Fungi</taxon>
        <taxon>Fungi incertae sedis</taxon>
        <taxon>Zoopagomycota</taxon>
        <taxon>Entomophthoromycotina</taxon>
        <taxon>Basidiobolomycetes</taxon>
        <taxon>Basidiobolales</taxon>
        <taxon>Basidiobolaceae</taxon>
        <taxon>Basidiobolus</taxon>
    </lineage>
</organism>
<dbReference type="InParanoid" id="A0A1Y1Y524"/>
<dbReference type="PANTHER" id="PTHR23112">
    <property type="entry name" value="G PROTEIN-COUPLED RECEPTOR 157-RELATED"/>
    <property type="match status" value="1"/>
</dbReference>
<feature type="transmembrane region" description="Helical" evidence="5">
    <location>
        <begin position="156"/>
        <end position="185"/>
    </location>
</feature>
<evidence type="ECO:0000256" key="2">
    <source>
        <dbReference type="ARBA" id="ARBA00022692"/>
    </source>
</evidence>
<feature type="transmembrane region" description="Helical" evidence="5">
    <location>
        <begin position="44"/>
        <end position="63"/>
    </location>
</feature>
<dbReference type="AlphaFoldDB" id="A0A1Y1Y524"/>
<name>A0A1Y1Y524_9FUNG</name>
<reference evidence="6 7" key="1">
    <citation type="submission" date="2016-07" db="EMBL/GenBank/DDBJ databases">
        <title>Pervasive Adenine N6-methylation of Active Genes in Fungi.</title>
        <authorList>
            <consortium name="DOE Joint Genome Institute"/>
            <person name="Mondo S.J."/>
            <person name="Dannebaum R.O."/>
            <person name="Kuo R.C."/>
            <person name="Labutti K."/>
            <person name="Haridas S."/>
            <person name="Kuo A."/>
            <person name="Salamov A."/>
            <person name="Ahrendt S.R."/>
            <person name="Lipzen A."/>
            <person name="Sullivan W."/>
            <person name="Andreopoulos W.B."/>
            <person name="Clum A."/>
            <person name="Lindquist E."/>
            <person name="Daum C."/>
            <person name="Ramamoorthy G.K."/>
            <person name="Gryganskyi A."/>
            <person name="Culley D."/>
            <person name="Magnuson J.K."/>
            <person name="James T.Y."/>
            <person name="O'Malley M.A."/>
            <person name="Stajich J.E."/>
            <person name="Spatafora J.W."/>
            <person name="Visel A."/>
            <person name="Grigoriev I.V."/>
        </authorList>
    </citation>
    <scope>NUCLEOTIDE SEQUENCE [LARGE SCALE GENOMIC DNA]</scope>
    <source>
        <strain evidence="6 7">CBS 931.73</strain>
    </source>
</reference>
<comment type="subcellular location">
    <subcellularLocation>
        <location evidence="1">Membrane</location>
        <topology evidence="1">Multi-pass membrane protein</topology>
    </subcellularLocation>
</comment>
<dbReference type="STRING" id="1314790.A0A1Y1Y524"/>
<evidence type="ECO:0008006" key="8">
    <source>
        <dbReference type="Google" id="ProtNLM"/>
    </source>
</evidence>
<evidence type="ECO:0000313" key="7">
    <source>
        <dbReference type="Proteomes" id="UP000193498"/>
    </source>
</evidence>